<evidence type="ECO:0000259" key="9">
    <source>
        <dbReference type="Pfam" id="PF17285"/>
    </source>
</evidence>
<evidence type="ECO:0000313" key="11">
    <source>
        <dbReference type="EnsemblProtists" id="EOD30385"/>
    </source>
</evidence>
<dbReference type="Pfam" id="PF17285">
    <property type="entry name" value="PRMT5_TIM"/>
    <property type="match status" value="2"/>
</dbReference>
<dbReference type="Pfam" id="PF17286">
    <property type="entry name" value="PRMT5_C"/>
    <property type="match status" value="1"/>
</dbReference>
<dbReference type="PaxDb" id="2903-EOD30385"/>
<feature type="active site" description="Proton donor/acceptor" evidence="5">
    <location>
        <position position="464"/>
    </location>
</feature>
<organism evidence="11 12">
    <name type="scientific">Emiliania huxleyi (strain CCMP1516)</name>
    <dbReference type="NCBI Taxonomy" id="280463"/>
    <lineage>
        <taxon>Eukaryota</taxon>
        <taxon>Haptista</taxon>
        <taxon>Haptophyta</taxon>
        <taxon>Prymnesiophyceae</taxon>
        <taxon>Isochrysidales</taxon>
        <taxon>Noelaerhabdaceae</taxon>
        <taxon>Emiliania</taxon>
    </lineage>
</organism>
<dbReference type="Gene3D" id="3.20.20.150">
    <property type="entry name" value="Divalent-metal-dependent TIM barrel enzymes"/>
    <property type="match status" value="1"/>
</dbReference>
<feature type="domain" description="PRMT5 arginine-N-methyltransferase" evidence="8">
    <location>
        <begin position="314"/>
        <end position="484"/>
    </location>
</feature>
<feature type="site" description="Critical for specifying symmetric addition of methyl groups" evidence="7">
    <location>
        <position position="341"/>
    </location>
</feature>
<dbReference type="GO" id="GO:0005829">
    <property type="term" value="C:cytosol"/>
    <property type="evidence" value="ECO:0007669"/>
    <property type="project" value="TreeGrafter"/>
</dbReference>
<dbReference type="PIRSF" id="PIRSF015894">
    <property type="entry name" value="Skb1_MeTrfase"/>
    <property type="match status" value="1"/>
</dbReference>
<dbReference type="EnsemblProtists" id="EOD30385">
    <property type="protein sequence ID" value="EOD30385"/>
    <property type="gene ID" value="EMIHUDRAFT_72646"/>
</dbReference>
<dbReference type="GO" id="GO:0005634">
    <property type="term" value="C:nucleus"/>
    <property type="evidence" value="ECO:0007669"/>
    <property type="project" value="TreeGrafter"/>
</dbReference>
<feature type="binding site" evidence="6">
    <location>
        <position position="338"/>
    </location>
    <ligand>
        <name>S-adenosyl-L-methionine</name>
        <dbReference type="ChEBI" id="CHEBI:59789"/>
    </ligand>
</feature>
<dbReference type="HOGENOM" id="CLU_010247_3_0_1"/>
<keyword evidence="12" id="KW-1185">Reference proteome</keyword>
<evidence type="ECO:0000259" key="10">
    <source>
        <dbReference type="Pfam" id="PF17286"/>
    </source>
</evidence>
<dbReference type="PANTHER" id="PTHR10738">
    <property type="entry name" value="PROTEIN ARGININE N-METHYLTRANSFERASE 5"/>
    <property type="match status" value="1"/>
</dbReference>
<keyword evidence="2 4" id="KW-0808">Transferase</keyword>
<dbReference type="GO" id="GO:0006355">
    <property type="term" value="P:regulation of DNA-templated transcription"/>
    <property type="evidence" value="ECO:0007669"/>
    <property type="project" value="TreeGrafter"/>
</dbReference>
<dbReference type="InterPro" id="IPR025799">
    <property type="entry name" value="Arg_MeTrfase"/>
</dbReference>
<keyword evidence="1 4" id="KW-0489">Methyltransferase</keyword>
<evidence type="ECO:0000259" key="8">
    <source>
        <dbReference type="Pfam" id="PF05185"/>
    </source>
</evidence>
<evidence type="ECO:0000313" key="12">
    <source>
        <dbReference type="Proteomes" id="UP000013827"/>
    </source>
</evidence>
<dbReference type="Gene3D" id="2.70.160.11">
    <property type="entry name" value="Hnrnp arginine n-methyltransferase1"/>
    <property type="match status" value="1"/>
</dbReference>
<dbReference type="Pfam" id="PF05185">
    <property type="entry name" value="PRMT5"/>
    <property type="match status" value="1"/>
</dbReference>
<comment type="similarity">
    <text evidence="4">Belongs to the class I-like SAM-binding methyltransferase superfamily.</text>
</comment>
<dbReference type="AlphaFoldDB" id="A0A0D3K3Q0"/>
<feature type="domain" description="PRMT5 TIM barrel" evidence="9">
    <location>
        <begin position="34"/>
        <end position="211"/>
    </location>
</feature>
<keyword evidence="3 4" id="KW-0949">S-adenosyl-L-methionine</keyword>
<dbReference type="Proteomes" id="UP000013827">
    <property type="component" value="Unassembled WGS sequence"/>
</dbReference>
<dbReference type="PROSITE" id="PS51678">
    <property type="entry name" value="SAM_MT_PRMT"/>
    <property type="match status" value="1"/>
</dbReference>
<feature type="domain" description="PRMT5 TIM barrel" evidence="9">
    <location>
        <begin position="226"/>
        <end position="291"/>
    </location>
</feature>
<reference evidence="11" key="2">
    <citation type="submission" date="2024-10" db="UniProtKB">
        <authorList>
            <consortium name="EnsemblProtists"/>
        </authorList>
    </citation>
    <scope>IDENTIFICATION</scope>
</reference>
<dbReference type="PANTHER" id="PTHR10738:SF0">
    <property type="entry name" value="PROTEIN ARGININE N-METHYLTRANSFERASE 5"/>
    <property type="match status" value="1"/>
</dbReference>
<dbReference type="RefSeq" id="XP_005782814.1">
    <property type="nucleotide sequence ID" value="XM_005782757.1"/>
</dbReference>
<reference evidence="12" key="1">
    <citation type="journal article" date="2013" name="Nature">
        <title>Pan genome of the phytoplankton Emiliania underpins its global distribution.</title>
        <authorList>
            <person name="Read B.A."/>
            <person name="Kegel J."/>
            <person name="Klute M.J."/>
            <person name="Kuo A."/>
            <person name="Lefebvre S.C."/>
            <person name="Maumus F."/>
            <person name="Mayer C."/>
            <person name="Miller J."/>
            <person name="Monier A."/>
            <person name="Salamov A."/>
            <person name="Young J."/>
            <person name="Aguilar M."/>
            <person name="Claverie J.M."/>
            <person name="Frickenhaus S."/>
            <person name="Gonzalez K."/>
            <person name="Herman E.K."/>
            <person name="Lin Y.C."/>
            <person name="Napier J."/>
            <person name="Ogata H."/>
            <person name="Sarno A.F."/>
            <person name="Shmutz J."/>
            <person name="Schroeder D."/>
            <person name="de Vargas C."/>
            <person name="Verret F."/>
            <person name="von Dassow P."/>
            <person name="Valentin K."/>
            <person name="Van de Peer Y."/>
            <person name="Wheeler G."/>
            <person name="Dacks J.B."/>
            <person name="Delwiche C.F."/>
            <person name="Dyhrman S.T."/>
            <person name="Glockner G."/>
            <person name="John U."/>
            <person name="Richards T."/>
            <person name="Worden A.Z."/>
            <person name="Zhang X."/>
            <person name="Grigoriev I.V."/>
            <person name="Allen A.E."/>
            <person name="Bidle K."/>
            <person name="Borodovsky M."/>
            <person name="Bowler C."/>
            <person name="Brownlee C."/>
            <person name="Cock J.M."/>
            <person name="Elias M."/>
            <person name="Gladyshev V.N."/>
            <person name="Groth M."/>
            <person name="Guda C."/>
            <person name="Hadaegh A."/>
            <person name="Iglesias-Rodriguez M.D."/>
            <person name="Jenkins J."/>
            <person name="Jones B.M."/>
            <person name="Lawson T."/>
            <person name="Leese F."/>
            <person name="Lindquist E."/>
            <person name="Lobanov A."/>
            <person name="Lomsadze A."/>
            <person name="Malik S.B."/>
            <person name="Marsh M.E."/>
            <person name="Mackinder L."/>
            <person name="Mock T."/>
            <person name="Mueller-Roeber B."/>
            <person name="Pagarete A."/>
            <person name="Parker M."/>
            <person name="Probert I."/>
            <person name="Quesneville H."/>
            <person name="Raines C."/>
            <person name="Rensing S.A."/>
            <person name="Riano-Pachon D.M."/>
            <person name="Richier S."/>
            <person name="Rokitta S."/>
            <person name="Shiraiwa Y."/>
            <person name="Soanes D.M."/>
            <person name="van der Giezen M."/>
            <person name="Wahlund T.M."/>
            <person name="Williams B."/>
            <person name="Wilson W."/>
            <person name="Wolfe G."/>
            <person name="Wurch L.L."/>
        </authorList>
    </citation>
    <scope>NUCLEOTIDE SEQUENCE</scope>
</reference>
<dbReference type="GO" id="GO:0016274">
    <property type="term" value="F:protein-arginine N-methyltransferase activity"/>
    <property type="evidence" value="ECO:0007669"/>
    <property type="project" value="InterPro"/>
</dbReference>
<dbReference type="eggNOG" id="KOG0822">
    <property type="taxonomic scope" value="Eukaryota"/>
</dbReference>
<feature type="active site" description="Proton donor/acceptor" evidence="5">
    <location>
        <position position="473"/>
    </location>
</feature>
<evidence type="ECO:0000256" key="4">
    <source>
        <dbReference type="PIRNR" id="PIRNR015894"/>
    </source>
</evidence>
<sequence>MARAAVNIEIGVSTPTVADLKKHLALATDQWQANFCVVPLAHPRYWRDHRRPRAEQFTRSDLVLDSNAWCRLVVGKLSPWIRLDSADEALRKQSEAAFKQEVAWAAHLNVPAVMLPPVGSDAVNYAHCVNQALLSAPHIQFWVRVPITHPPQSTAEAAGGDEDGSSGTGAWASWNRLRCLCEHAPNLGVSLELGADLPDDEAELERWLGEPSTLGLPGSPLGILREPLRAVVTPAVAYLTNKRGYPTLSRRHQAALARLLQHKPRLLVSGRADAHSEGLGAHVQYLRYLVSQRLAPSQQERPQPRAAAGESLRYEAPYYDFLQAPLQPLQDNLESQTYETFEKAGGGRGRQGALRGGDPVKYERYERAVYLYLCQRHQPGGEPAVVMVVGAGRGPLVAATLRASAASGRRVRAFAVEKNPNAVVTLRGRCATEAGWDAVTVVPGDMREWEAPRAPVLADLLVSELLGSWGDNELSPECLDGAQAPPQAGHEARAQRYLKPGGASIPTDYTSYVAPLSSSRLWNEATPSQGTRDDLAHFETQYVVKVHRMGVAPAPLALAPTHDPRPSGAIDNSRVAQLSFDVPLGGELHGFIGYFHSTLWDDGSEAVHISTEPSTESVGMFSWFPLFIPLRTPVLVPEGGRVEAAFWRNASRHRVWYEWALTEPQPSPIHNPNGRSYHIGL</sequence>
<dbReference type="Gene3D" id="3.40.50.150">
    <property type="entry name" value="Vaccinia Virus protein VP39"/>
    <property type="match status" value="1"/>
</dbReference>
<evidence type="ECO:0000256" key="5">
    <source>
        <dbReference type="PIRSR" id="PIRSR015894-1"/>
    </source>
</evidence>
<accession>A0A0D3K3Q0</accession>
<dbReference type="GeneID" id="17275657"/>
<evidence type="ECO:0000256" key="6">
    <source>
        <dbReference type="PIRSR" id="PIRSR015894-2"/>
    </source>
</evidence>
<evidence type="ECO:0000256" key="7">
    <source>
        <dbReference type="PIRSR" id="PIRSR015894-3"/>
    </source>
</evidence>
<dbReference type="STRING" id="2903.R1EUW0"/>
<proteinExistence type="inferred from homology"/>
<dbReference type="InterPro" id="IPR035247">
    <property type="entry name" value="PRMT5_TIM"/>
</dbReference>
<feature type="binding site" evidence="6">
    <location>
        <position position="417"/>
    </location>
    <ligand>
        <name>S-adenosyl-L-methionine</name>
        <dbReference type="ChEBI" id="CHEBI:59789"/>
    </ligand>
</feature>
<evidence type="ECO:0000256" key="3">
    <source>
        <dbReference type="ARBA" id="ARBA00022691"/>
    </source>
</evidence>
<dbReference type="KEGG" id="ehx:EMIHUDRAFT_72646"/>
<protein>
    <recommendedName>
        <fullName evidence="4">Protein arginine N-methyltransferase</fullName>
    </recommendedName>
</protein>
<dbReference type="InterPro" id="IPR035248">
    <property type="entry name" value="PRMT5_C"/>
</dbReference>
<feature type="domain" description="PRMT5 oligomerisation" evidence="10">
    <location>
        <begin position="508"/>
        <end position="679"/>
    </location>
</feature>
<evidence type="ECO:0000256" key="1">
    <source>
        <dbReference type="ARBA" id="ARBA00022603"/>
    </source>
</evidence>
<dbReference type="GO" id="GO:0032259">
    <property type="term" value="P:methylation"/>
    <property type="evidence" value="ECO:0007669"/>
    <property type="project" value="UniProtKB-KW"/>
</dbReference>
<dbReference type="InterPro" id="IPR029063">
    <property type="entry name" value="SAM-dependent_MTases_sf"/>
</dbReference>
<dbReference type="InterPro" id="IPR007857">
    <property type="entry name" value="Arg_MeTrfase_PRMT5"/>
</dbReference>
<evidence type="ECO:0000256" key="2">
    <source>
        <dbReference type="ARBA" id="ARBA00022679"/>
    </source>
</evidence>
<name>A0A0D3K3Q0_EMIH1</name>
<feature type="binding site" evidence="6">
    <location>
        <begin position="361"/>
        <end position="362"/>
    </location>
    <ligand>
        <name>S-adenosyl-L-methionine</name>
        <dbReference type="ChEBI" id="CHEBI:59789"/>
    </ligand>
</feature>
<feature type="binding site" evidence="6">
    <location>
        <begin position="445"/>
        <end position="446"/>
    </location>
    <ligand>
        <name>S-adenosyl-L-methionine</name>
        <dbReference type="ChEBI" id="CHEBI:59789"/>
    </ligand>
</feature>
<dbReference type="SUPFAM" id="SSF53335">
    <property type="entry name" value="S-adenosyl-L-methionine-dependent methyltransferases"/>
    <property type="match status" value="1"/>
</dbReference>
<dbReference type="InterPro" id="IPR035075">
    <property type="entry name" value="PRMT5"/>
</dbReference>